<dbReference type="GO" id="GO:0005524">
    <property type="term" value="F:ATP binding"/>
    <property type="evidence" value="ECO:0007669"/>
    <property type="project" value="UniProtKB-KW"/>
</dbReference>
<dbReference type="EC" id="5.6.2.2" evidence="9"/>
<dbReference type="InterPro" id="IPR004085">
    <property type="entry name" value="TopoVI_A"/>
</dbReference>
<feature type="domain" description="Topoisomerase 6 subunit A/Spo11 TOPRIM" evidence="12">
    <location>
        <begin position="196"/>
        <end position="365"/>
    </location>
</feature>
<dbReference type="Gene3D" id="3.40.1360.10">
    <property type="match status" value="1"/>
</dbReference>
<dbReference type="SUPFAM" id="SSF56726">
    <property type="entry name" value="DNA topoisomerase IV, alpha subunit"/>
    <property type="match status" value="1"/>
</dbReference>
<comment type="function">
    <text evidence="9">Relaxes both positive and negative superturns and exhibits a strong decatenase activity.</text>
</comment>
<evidence type="ECO:0000259" key="11">
    <source>
        <dbReference type="Pfam" id="PF04406"/>
    </source>
</evidence>
<evidence type="ECO:0000256" key="7">
    <source>
        <dbReference type="ARBA" id="ARBA00023125"/>
    </source>
</evidence>
<keyword evidence="6 9" id="KW-0799">Topoisomerase</keyword>
<evidence type="ECO:0000256" key="8">
    <source>
        <dbReference type="ARBA" id="ARBA00023235"/>
    </source>
</evidence>
<dbReference type="InterPro" id="IPR002815">
    <property type="entry name" value="Spo11/TopoVI_A"/>
</dbReference>
<dbReference type="HAMAP" id="MF_00132">
    <property type="entry name" value="Top6A"/>
    <property type="match status" value="1"/>
</dbReference>
<gene>
    <name evidence="9" type="primary">top6A</name>
    <name evidence="13" type="ORF">H1011_03345</name>
</gene>
<keyword evidence="9" id="KW-0547">Nucleotide-binding</keyword>
<dbReference type="GO" id="GO:0000287">
    <property type="term" value="F:magnesium ion binding"/>
    <property type="evidence" value="ECO:0007669"/>
    <property type="project" value="UniProtKB-UniRule"/>
</dbReference>
<dbReference type="Pfam" id="PF04406">
    <property type="entry name" value="TP6A_N"/>
    <property type="match status" value="1"/>
</dbReference>
<evidence type="ECO:0000313" key="14">
    <source>
        <dbReference type="Proteomes" id="UP000604391"/>
    </source>
</evidence>
<evidence type="ECO:0000313" key="13">
    <source>
        <dbReference type="EMBL" id="HIJ99824.1"/>
    </source>
</evidence>
<sequence length="372" mass="42647">MAAKNKDKKFDEKIKKESLDSISGFGKKLVAAVENKNPPSFEIPLRSKTNISFDEKKKILVLGDKTSSRRFLNVAHARKFMQSALIASACKEYIEHDRTVGKRELYYNLKHSLPNSKENTFEDDIESGTVLNDLEASMGVLRERLHIEAKARGSIYGDITLSQAGDTFDCSKLGRGGWAIPGYTEDVDIINYKADFILAIENDAMMSRLIQEKVYKNLNCLLITGEGMFPRGVRRFIKLLNEKLKLPVIAFVDGDPYGFYIYSVLKYGSIELAHLSERYAVPNTRYVGMTMDDIETYELQNVTEQLKEVDKKRIKEELGYMWFKNNPAWVRQLEKMLDMGVRIEQQALANKSLDFVAKKYLPEKINEEKFLD</sequence>
<dbReference type="PANTHER" id="PTHR10848">
    <property type="entry name" value="MEIOTIC RECOMBINATION PROTEIN SPO11"/>
    <property type="match status" value="1"/>
</dbReference>
<dbReference type="GO" id="GO:0003918">
    <property type="term" value="F:DNA topoisomerase type II (double strand cut, ATP-hydrolyzing) activity"/>
    <property type="evidence" value="ECO:0007669"/>
    <property type="project" value="UniProtKB-UniRule"/>
</dbReference>
<dbReference type="NCBIfam" id="NF003333">
    <property type="entry name" value="PRK04342.1-2"/>
    <property type="match status" value="1"/>
</dbReference>
<evidence type="ECO:0000256" key="4">
    <source>
        <dbReference type="ARBA" id="ARBA00022723"/>
    </source>
</evidence>
<dbReference type="Pfam" id="PF21180">
    <property type="entry name" value="TOP6A-Spo11_Toprim"/>
    <property type="match status" value="1"/>
</dbReference>
<evidence type="ECO:0000256" key="5">
    <source>
        <dbReference type="ARBA" id="ARBA00022842"/>
    </source>
</evidence>
<proteinExistence type="inferred from homology"/>
<dbReference type="GO" id="GO:0006260">
    <property type="term" value="P:DNA replication"/>
    <property type="evidence" value="ECO:0007669"/>
    <property type="project" value="UniProtKB-UniRule"/>
</dbReference>
<dbReference type="AlphaFoldDB" id="A0A832X5H9"/>
<protein>
    <recommendedName>
        <fullName evidence="9">Type 2 DNA topoisomerase 6 subunit A</fullName>
        <ecNumber evidence="9">5.6.2.2</ecNumber>
    </recommendedName>
    <alternativeName>
        <fullName evidence="9">Type II DNA topoisomerase VI subunit A</fullName>
    </alternativeName>
</protein>
<evidence type="ECO:0000256" key="3">
    <source>
        <dbReference type="ARBA" id="ARBA00006559"/>
    </source>
</evidence>
<dbReference type="Proteomes" id="UP000604391">
    <property type="component" value="Unassembled WGS sequence"/>
</dbReference>
<dbReference type="GO" id="GO:0005694">
    <property type="term" value="C:chromosome"/>
    <property type="evidence" value="ECO:0007669"/>
    <property type="project" value="InterPro"/>
</dbReference>
<dbReference type="CDD" id="cd00223">
    <property type="entry name" value="TOPRIM_TopoIIB_SPO"/>
    <property type="match status" value="1"/>
</dbReference>
<comment type="similarity">
    <text evidence="3 9 10">Belongs to the TOP6A family.</text>
</comment>
<dbReference type="GO" id="GO:0003677">
    <property type="term" value="F:DNA binding"/>
    <property type="evidence" value="ECO:0007669"/>
    <property type="project" value="UniProtKB-UniRule"/>
</dbReference>
<dbReference type="InterPro" id="IPR034136">
    <property type="entry name" value="TOPRIM_Topo6A/Spo11"/>
</dbReference>
<feature type="active site" description="O-(5'-phospho-DNA)-tyrosine intermediate" evidence="9 10">
    <location>
        <position position="107"/>
    </location>
</feature>
<dbReference type="EMBL" id="DVAD01000015">
    <property type="protein sequence ID" value="HIJ99824.1"/>
    <property type="molecule type" value="Genomic_DNA"/>
</dbReference>
<dbReference type="PROSITE" id="PS52041">
    <property type="entry name" value="TOPO_IIB"/>
    <property type="match status" value="1"/>
</dbReference>
<comment type="caution">
    <text evidence="13">The sequence shown here is derived from an EMBL/GenBank/DDBJ whole genome shotgun (WGS) entry which is preliminary data.</text>
</comment>
<name>A0A832X5H9_9ARCH</name>
<dbReference type="PRINTS" id="PR01550">
    <property type="entry name" value="TOP6AFAMILY"/>
</dbReference>
<evidence type="ECO:0000256" key="10">
    <source>
        <dbReference type="PROSITE-ProRule" id="PRU01385"/>
    </source>
</evidence>
<keyword evidence="4 9" id="KW-0479">Metal-binding</keyword>
<dbReference type="PRINTS" id="PR01552">
    <property type="entry name" value="TPISMRASE6A"/>
</dbReference>
<keyword evidence="8 9" id="KW-0413">Isomerase</keyword>
<accession>A0A832X5H9</accession>
<reference evidence="13 14" key="1">
    <citation type="journal article" name="Nat. Commun.">
        <title>Undinarchaeota illuminate DPANN phylogeny and the impact of gene transfer on archaeal evolution.</title>
        <authorList>
            <person name="Dombrowski N."/>
            <person name="Williams T.A."/>
            <person name="Sun J."/>
            <person name="Woodcroft B.J."/>
            <person name="Lee J.H."/>
            <person name="Minh B.Q."/>
            <person name="Rinke C."/>
            <person name="Spang A."/>
        </authorList>
    </citation>
    <scope>NUCLEOTIDE SEQUENCE [LARGE SCALE GENOMIC DNA]</scope>
    <source>
        <strain evidence="13">MAG_bin17</strain>
    </source>
</reference>
<evidence type="ECO:0000256" key="9">
    <source>
        <dbReference type="HAMAP-Rule" id="MF_00132"/>
    </source>
</evidence>
<dbReference type="GO" id="GO:0006265">
    <property type="term" value="P:DNA topological change"/>
    <property type="evidence" value="ECO:0007669"/>
    <property type="project" value="UniProtKB-UniRule"/>
</dbReference>
<keyword evidence="14" id="KW-1185">Reference proteome</keyword>
<dbReference type="InterPro" id="IPR036388">
    <property type="entry name" value="WH-like_DNA-bd_sf"/>
</dbReference>
<feature type="binding site" evidence="9">
    <location>
        <position position="201"/>
    </location>
    <ligand>
        <name>Mg(2+)</name>
        <dbReference type="ChEBI" id="CHEBI:18420"/>
    </ligand>
</feature>
<dbReference type="Gene3D" id="1.10.10.10">
    <property type="entry name" value="Winged helix-like DNA-binding domain superfamily/Winged helix DNA-binding domain"/>
    <property type="match status" value="1"/>
</dbReference>
<comment type="catalytic activity">
    <reaction evidence="1 9 10">
        <text>ATP-dependent breakage, passage and rejoining of double-stranded DNA.</text>
        <dbReference type="EC" id="5.6.2.2"/>
    </reaction>
</comment>
<dbReference type="PANTHER" id="PTHR10848:SF0">
    <property type="entry name" value="MEIOTIC RECOMBINATION PROTEIN SPO11"/>
    <property type="match status" value="1"/>
</dbReference>
<comment type="cofactor">
    <cofactor evidence="2 9">
        <name>Mg(2+)</name>
        <dbReference type="ChEBI" id="CHEBI:18420"/>
    </cofactor>
</comment>
<dbReference type="InterPro" id="IPR036078">
    <property type="entry name" value="Spo11/TopoVI_A_sf"/>
</dbReference>
<comment type="subunit">
    <text evidence="9">Homodimer. Heterotetramer of two Top6A and two Top6B chains.</text>
</comment>
<keyword evidence="9" id="KW-0067">ATP-binding</keyword>
<evidence type="ECO:0000256" key="6">
    <source>
        <dbReference type="ARBA" id="ARBA00023029"/>
    </source>
</evidence>
<keyword evidence="7 9" id="KW-0238">DNA-binding</keyword>
<organism evidence="13 14">
    <name type="scientific">Candidatus Undinarchaeum marinum</name>
    <dbReference type="NCBI Taxonomy" id="2756141"/>
    <lineage>
        <taxon>Archaea</taxon>
        <taxon>Candidatus Undinarchaeota</taxon>
        <taxon>Candidatus Undinarchaeia</taxon>
        <taxon>Candidatus Undinarchaeales</taxon>
        <taxon>Candidatus Undinarchaeaceae</taxon>
        <taxon>Candidatus Undinarchaeum</taxon>
    </lineage>
</organism>
<keyword evidence="5 9" id="KW-0460">Magnesium</keyword>
<feature type="binding site" evidence="9">
    <location>
        <position position="253"/>
    </location>
    <ligand>
        <name>Mg(2+)</name>
        <dbReference type="ChEBI" id="CHEBI:18420"/>
    </ligand>
</feature>
<evidence type="ECO:0000259" key="12">
    <source>
        <dbReference type="Pfam" id="PF21180"/>
    </source>
</evidence>
<dbReference type="InterPro" id="IPR013049">
    <property type="entry name" value="Spo11/TopoVI_A_N"/>
</dbReference>
<evidence type="ECO:0000256" key="2">
    <source>
        <dbReference type="ARBA" id="ARBA00001946"/>
    </source>
</evidence>
<feature type="domain" description="Spo11/DNA topoisomerase VI subunit A N-terminal" evidence="11">
    <location>
        <begin position="78"/>
        <end position="147"/>
    </location>
</feature>
<evidence type="ECO:0000256" key="1">
    <source>
        <dbReference type="ARBA" id="ARBA00000185"/>
    </source>
</evidence>